<dbReference type="SUPFAM" id="SSF111369">
    <property type="entry name" value="HlyD-like secretion proteins"/>
    <property type="match status" value="1"/>
</dbReference>
<evidence type="ECO:0000256" key="2">
    <source>
        <dbReference type="ARBA" id="ARBA00023054"/>
    </source>
</evidence>
<feature type="domain" description="YbhG-like alpha-helical hairpin" evidence="5">
    <location>
        <begin position="71"/>
        <end position="195"/>
    </location>
</feature>
<reference evidence="6 7" key="1">
    <citation type="submission" date="2023-08" db="EMBL/GenBank/DDBJ databases">
        <title>Pseudoalteromonas haloplanktis LL1 genome.</title>
        <authorList>
            <person name="Wu S."/>
        </authorList>
    </citation>
    <scope>NUCLEOTIDE SEQUENCE [LARGE SCALE GENOMIC DNA]</scope>
    <source>
        <strain evidence="6 7">LL1</strain>
    </source>
</reference>
<dbReference type="PANTHER" id="PTHR32347:SF29">
    <property type="entry name" value="UPF0194 MEMBRANE PROTEIN YBHG"/>
    <property type="match status" value="1"/>
</dbReference>
<feature type="signal peptide" evidence="4">
    <location>
        <begin position="1"/>
        <end position="20"/>
    </location>
</feature>
<dbReference type="PANTHER" id="PTHR32347">
    <property type="entry name" value="EFFLUX SYSTEM COMPONENT YKNX-RELATED"/>
    <property type="match status" value="1"/>
</dbReference>
<gene>
    <name evidence="6" type="ORF">RC083_17955</name>
</gene>
<comment type="caution">
    <text evidence="6">The sequence shown here is derived from an EMBL/GenBank/DDBJ whole genome shotgun (WGS) entry which is preliminary data.</text>
</comment>
<dbReference type="PROSITE" id="PS51257">
    <property type="entry name" value="PROKAR_LIPOPROTEIN"/>
    <property type="match status" value="1"/>
</dbReference>
<sequence>MLLHRLLLLLISLLFLSACNDQDSNIALGTLERERVIHPATSSEVLIALPVISGQVVKQGQVIAQFDSVLQQALVDKADAQRQQAQANLDKVLNGARVEEVAAANAKVAAAKAALTQSEANFQRAKLLVKDKLASQETLDRAIANKDENSANLESAQQQLNELANGARIEDIQIAKAQLQASIAELKAQQKQLDDLTITATRDGYLDNLPWNIGERVTKGSPVAIVLASGAPYARVYIPEPYRVKLKKGMALSVTVDGLNQQFTGELTWISSEPAFTPYYALNQEERARLMYLAEVQLDKSAVELASGVPAQVILP</sequence>
<protein>
    <submittedName>
        <fullName evidence="6">HlyD family efflux transporter periplasmic adaptor subunit</fullName>
    </submittedName>
</protein>
<dbReference type="RefSeq" id="WP_016707868.1">
    <property type="nucleotide sequence ID" value="NZ_JAVIFY010000016.1"/>
</dbReference>
<keyword evidence="7" id="KW-1185">Reference proteome</keyword>
<feature type="chain" id="PRO_5045920073" evidence="4">
    <location>
        <begin position="21"/>
        <end position="316"/>
    </location>
</feature>
<dbReference type="Gene3D" id="2.40.30.170">
    <property type="match status" value="1"/>
</dbReference>
<dbReference type="Gene3D" id="1.10.287.470">
    <property type="entry name" value="Helix hairpin bin"/>
    <property type="match status" value="1"/>
</dbReference>
<evidence type="ECO:0000256" key="3">
    <source>
        <dbReference type="SAM" id="Coils"/>
    </source>
</evidence>
<organism evidence="6 7">
    <name type="scientific">Pseudoalteromonas haloplanktis</name>
    <name type="common">Alteromonas haloplanktis</name>
    <dbReference type="NCBI Taxonomy" id="228"/>
    <lineage>
        <taxon>Bacteria</taxon>
        <taxon>Pseudomonadati</taxon>
        <taxon>Pseudomonadota</taxon>
        <taxon>Gammaproteobacteria</taxon>
        <taxon>Alteromonadales</taxon>
        <taxon>Pseudoalteromonadaceae</taxon>
        <taxon>Pseudoalteromonas</taxon>
    </lineage>
</organism>
<dbReference type="EMBL" id="JAVIFY010000016">
    <property type="protein sequence ID" value="MDQ9093462.1"/>
    <property type="molecule type" value="Genomic_DNA"/>
</dbReference>
<evidence type="ECO:0000313" key="6">
    <source>
        <dbReference type="EMBL" id="MDQ9093462.1"/>
    </source>
</evidence>
<dbReference type="InterPro" id="IPR059052">
    <property type="entry name" value="HH_YbhG-like"/>
</dbReference>
<name>A0ABU1BIN6_PSEHA</name>
<accession>A0ABU1BIN6</accession>
<evidence type="ECO:0000256" key="4">
    <source>
        <dbReference type="SAM" id="SignalP"/>
    </source>
</evidence>
<comment type="subcellular location">
    <subcellularLocation>
        <location evidence="1">Cell envelope</location>
    </subcellularLocation>
</comment>
<dbReference type="InterPro" id="IPR050465">
    <property type="entry name" value="UPF0194_transport"/>
</dbReference>
<keyword evidence="2 3" id="KW-0175">Coiled coil</keyword>
<proteinExistence type="predicted"/>
<evidence type="ECO:0000313" key="7">
    <source>
        <dbReference type="Proteomes" id="UP001226574"/>
    </source>
</evidence>
<dbReference type="Proteomes" id="UP001226574">
    <property type="component" value="Unassembled WGS sequence"/>
</dbReference>
<feature type="coiled-coil region" evidence="3">
    <location>
        <begin position="75"/>
        <end position="199"/>
    </location>
</feature>
<dbReference type="Pfam" id="PF25881">
    <property type="entry name" value="HH_YBHG"/>
    <property type="match status" value="1"/>
</dbReference>
<evidence type="ECO:0000259" key="5">
    <source>
        <dbReference type="Pfam" id="PF25881"/>
    </source>
</evidence>
<keyword evidence="4" id="KW-0732">Signal</keyword>
<evidence type="ECO:0000256" key="1">
    <source>
        <dbReference type="ARBA" id="ARBA00004196"/>
    </source>
</evidence>